<sequence>MMKIKYKDFNGINKDKKKEKGEMDWLNFLVHPCYYTIFDLEKDDLLNEEIRLNFLYFAENINIYDKEELLGLYKKNDNIARELSFTKSCELIKKSYKLKIPIIFQNLKNFNLHKNDIIDYLSVSYKLGHNCIVRKQMKKVEKKNCFIIDSEMIYSMTPEYISNKIANNILMDNQINCLKMKKNLLNEKDNTKDNESMITKKRVNKLYNKNMITIHLDPFSGAGGNCNTMKNVFTIASDINLNRLKQCQHNCKFYNNNIDYILCDFFSIVNHFRENVIDVVFLSIPWGGPSYKKQNKFDLKNKEKNLCVYTCLKESIKLTKNIIIYLPRNVCINDLYFLFKTYKKLCTLKNKDTKINYIENKKVERKKYNFSKKYDMLIELYVNRNRCTYKDICENNLMNYYYYYFNKKKNIYNNKIKYDKVKNLFKIIIDQCNNYLKEASEIKNKCINNKKCQNDDICFQINEQIANNKVCNTFQRNNNTLWKWHNTCMVIYFGDISKKIKNKKIINYDYVYYIHNKLGKSITKFINSKFYQNKCKINEYNNRNMSIYRLLYNEKIENVLDIVKNLEKKAFRSFKRQKKNQNEELKEENSENSEHNENNENDENDENDENLKKTKLQTFNISRKNIVTLKSRVNKILYKVISYILQMFYKNVKNLIGFDNFSFFNKIYINLENIQHKFLTRKIYKNRNIKKYVTYIYSHYIDNNSGLNIMINHLNVIIMKIKKELILLFGIYLYDINFLKYYFKYHKINISINNVCKKNMENIHYIIVRLLFNFLMYICIFLNILNNNIQLQEFINKNIINNGSDNFSDLLKIPIKDFDNIFDINKNNFLFSFQKFLKRIILLSIKIEVFGKSLTMDKTINFFFYFIFKKYDIDYLLNNIRHNNQEENINEKWHKLCLFLITINFFTKQFFYNINITSYLDYFNSLNYFYFNRIRILSHNCKNYSNFFIFNFSNFMKKHFCVQIL</sequence>
<feature type="compositionally biased region" description="Basic and acidic residues" evidence="8">
    <location>
        <begin position="580"/>
        <end position="598"/>
    </location>
</feature>
<evidence type="ECO:0000256" key="4">
    <source>
        <dbReference type="ARBA" id="ARBA00048740"/>
    </source>
</evidence>
<dbReference type="Proteomes" id="UP000072874">
    <property type="component" value="Chromosome 6"/>
</dbReference>
<evidence type="ECO:0000256" key="6">
    <source>
        <dbReference type="ARBA" id="ARBA00049075"/>
    </source>
</evidence>
<dbReference type="VEuPathDB" id="PlasmoDB:PY01523"/>
<dbReference type="InterPro" id="IPR019012">
    <property type="entry name" value="RNA_cap_Gua-N2-MeTrfase"/>
</dbReference>
<dbReference type="InterPro" id="IPR029063">
    <property type="entry name" value="SAM-dependent_MTases_sf"/>
</dbReference>
<name>A0A078KGM7_PLAYE</name>
<dbReference type="AlphaFoldDB" id="A0A078KGM7"/>
<protein>
    <recommendedName>
        <fullName evidence="1">Trimethylguanosine synthase</fullName>
    </recommendedName>
    <alternativeName>
        <fullName evidence="7">Cap-specific guanine-N(2) methyltransferase</fullName>
    </alternativeName>
</protein>
<feature type="transmembrane region" description="Helical" evidence="9">
    <location>
        <begin position="763"/>
        <end position="785"/>
    </location>
</feature>
<keyword evidence="9" id="KW-1133">Transmembrane helix</keyword>
<dbReference type="Gene3D" id="3.40.50.150">
    <property type="entry name" value="Vaccinia Virus protein VP39"/>
    <property type="match status" value="1"/>
</dbReference>
<dbReference type="VEuPathDB" id="PlasmoDB:Py17XNL_000600599"/>
<evidence type="ECO:0000256" key="3">
    <source>
        <dbReference type="ARBA" id="ARBA00047418"/>
    </source>
</evidence>
<feature type="region of interest" description="Disordered" evidence="8">
    <location>
        <begin position="577"/>
        <end position="611"/>
    </location>
</feature>
<comment type="catalytic activity">
    <reaction evidence="6">
        <text>a 5'-end (N(7)-methyl 5'-triphosphoguanosine)-ribonucleoside in snRNA + S-adenosyl-L-methionine = a 5'-end (N(2),N(7)-dimethyl 5'-triphosphoguanosine)-ribonucleoside in snRNA + S-adenosyl-L-homocysteine + H(+)</text>
        <dbReference type="Rhea" id="RHEA:78471"/>
        <dbReference type="Rhea" id="RHEA-COMP:19085"/>
        <dbReference type="Rhea" id="RHEA-COMP:19087"/>
        <dbReference type="ChEBI" id="CHEBI:15378"/>
        <dbReference type="ChEBI" id="CHEBI:57856"/>
        <dbReference type="ChEBI" id="CHEBI:59789"/>
        <dbReference type="ChEBI" id="CHEBI:156461"/>
        <dbReference type="ChEBI" id="CHEBI:172880"/>
    </reaction>
    <physiologicalReaction direction="left-to-right" evidence="6">
        <dbReference type="Rhea" id="RHEA:78472"/>
    </physiologicalReaction>
</comment>
<feature type="transmembrane region" description="Helical" evidence="9">
    <location>
        <begin position="725"/>
        <end position="743"/>
    </location>
</feature>
<evidence type="ECO:0000256" key="9">
    <source>
        <dbReference type="SAM" id="Phobius"/>
    </source>
</evidence>
<reference evidence="11" key="3">
    <citation type="submission" date="2014-05" db="EMBL/GenBank/DDBJ databases">
        <authorList>
            <person name="Aslett M.A."/>
            <person name="De Silva N."/>
        </authorList>
    </citation>
    <scope>NUCLEOTIDE SEQUENCE</scope>
    <source>
        <strain evidence="11">17X</strain>
    </source>
</reference>
<evidence type="ECO:0000313" key="13">
    <source>
        <dbReference type="Proteomes" id="UP000072904"/>
    </source>
</evidence>
<comment type="similarity">
    <text evidence="2">Belongs to the methyltransferase superfamily. Trimethylguanosine synthase family.</text>
</comment>
<organism evidence="11 12">
    <name type="scientific">Plasmodium yoelii</name>
    <dbReference type="NCBI Taxonomy" id="5861"/>
    <lineage>
        <taxon>Eukaryota</taxon>
        <taxon>Sar</taxon>
        <taxon>Alveolata</taxon>
        <taxon>Apicomplexa</taxon>
        <taxon>Aconoidasida</taxon>
        <taxon>Haemosporida</taxon>
        <taxon>Plasmodiidae</taxon>
        <taxon>Plasmodium</taxon>
        <taxon>Plasmodium (Vinckeia)</taxon>
    </lineage>
</organism>
<evidence type="ECO:0000313" key="12">
    <source>
        <dbReference type="Proteomes" id="UP000072874"/>
    </source>
</evidence>
<feature type="compositionally biased region" description="Acidic residues" evidence="8">
    <location>
        <begin position="599"/>
        <end position="608"/>
    </location>
</feature>
<dbReference type="VEuPathDB" id="PlasmoDB:PY17X_0604000"/>
<dbReference type="EMBL" id="LK934634">
    <property type="protein sequence ID" value="CDU16893.1"/>
    <property type="molecule type" value="Genomic_DNA"/>
</dbReference>
<evidence type="ECO:0000313" key="10">
    <source>
        <dbReference type="EMBL" id="CDU16893.1"/>
    </source>
</evidence>
<evidence type="ECO:0000256" key="5">
    <source>
        <dbReference type="ARBA" id="ARBA00048763"/>
    </source>
</evidence>
<dbReference type="Pfam" id="PF09445">
    <property type="entry name" value="Methyltransf_15"/>
    <property type="match status" value="1"/>
</dbReference>
<evidence type="ECO:0000256" key="1">
    <source>
        <dbReference type="ARBA" id="ARBA00018517"/>
    </source>
</evidence>
<reference evidence="10" key="2">
    <citation type="submission" date="2014-05" db="EMBL/GenBank/DDBJ databases">
        <authorList>
            <person name="Aslett A.Martin."/>
            <person name="De Silva Nishadi"/>
        </authorList>
    </citation>
    <scope>NUCLEOTIDE SEQUENCE</scope>
    <source>
        <strain evidence="10">YM</strain>
    </source>
</reference>
<keyword evidence="9" id="KW-0472">Membrane</keyword>
<dbReference type="GeneID" id="3801853"/>
<reference evidence="12 13" key="1">
    <citation type="journal article" date="2014" name="BMC Biol.">
        <title>A comprehensive evaluation of rodent malaria parasite genomes and gene expression.</title>
        <authorList>
            <person name="Otto T.D."/>
            <person name="Bohme U."/>
            <person name="Jackson A.P."/>
            <person name="Hunt M."/>
            <person name="Franke-Fayard B."/>
            <person name="Hoeijmakers W.A."/>
            <person name="Religa A.A."/>
            <person name="Robertson L."/>
            <person name="Sanders M."/>
            <person name="Ogun S.A."/>
            <person name="Cunningham D."/>
            <person name="Erhart A."/>
            <person name="Billker O."/>
            <person name="Khan S.M."/>
            <person name="Stunnenberg H.G."/>
            <person name="Langhorne J."/>
            <person name="Holder A.A."/>
            <person name="Waters A.P."/>
            <person name="Newbold C.I."/>
            <person name="Pain A."/>
            <person name="Berriman M."/>
            <person name="Janse C.J."/>
        </authorList>
    </citation>
    <scope>NUCLEOTIDE SEQUENCE [LARGE SCALE GENOMIC DNA]</scope>
    <source>
        <strain evidence="11 12">17X</strain>
        <strain evidence="10 13">YM</strain>
    </source>
</reference>
<comment type="catalytic activity">
    <reaction evidence="5">
        <text>a 5'-end (N(2),N(7)-dimethyl 5'-triphosphoguanosine)-ribonucleoside in snRNA + S-adenosyl-L-methionine = a 5'-end (N(2),N(2),N(7)-trimethyl 5'-triphosphoguanosine)-ribonucleoside in snRNA + S-adenosyl-L-homocysteine + H(+)</text>
        <dbReference type="Rhea" id="RHEA:78479"/>
        <dbReference type="Rhea" id="RHEA-COMP:19087"/>
        <dbReference type="Rhea" id="RHEA-COMP:19089"/>
        <dbReference type="ChEBI" id="CHEBI:15378"/>
        <dbReference type="ChEBI" id="CHEBI:57856"/>
        <dbReference type="ChEBI" id="CHEBI:59789"/>
        <dbReference type="ChEBI" id="CHEBI:167623"/>
        <dbReference type="ChEBI" id="CHEBI:172880"/>
    </reaction>
    <physiologicalReaction direction="left-to-right" evidence="5">
        <dbReference type="Rhea" id="RHEA:78480"/>
    </physiologicalReaction>
</comment>
<dbReference type="EMBL" id="LM993660">
    <property type="protein sequence ID" value="VTZ75160.1"/>
    <property type="molecule type" value="Genomic_DNA"/>
</dbReference>
<comment type="catalytic activity">
    <reaction evidence="4">
        <text>a 5'-end (N(7)-methyl 5'-triphosphoguanosine)-ribonucleoside in snoRNA + S-adenosyl-L-methionine = a 5'-end (N(2),N(7)-dimethyl 5'-triphosphoguanosine)-ribonucleoside in snoRNA + S-adenosyl-L-homocysteine + H(+)</text>
        <dbReference type="Rhea" id="RHEA:78475"/>
        <dbReference type="Rhea" id="RHEA-COMP:19086"/>
        <dbReference type="Rhea" id="RHEA-COMP:19088"/>
        <dbReference type="ChEBI" id="CHEBI:15378"/>
        <dbReference type="ChEBI" id="CHEBI:57856"/>
        <dbReference type="ChEBI" id="CHEBI:59789"/>
        <dbReference type="ChEBI" id="CHEBI:156461"/>
        <dbReference type="ChEBI" id="CHEBI:172880"/>
    </reaction>
    <physiologicalReaction direction="left-to-right" evidence="4">
        <dbReference type="Rhea" id="RHEA:78476"/>
    </physiologicalReaction>
</comment>
<evidence type="ECO:0000256" key="7">
    <source>
        <dbReference type="ARBA" id="ARBA00049790"/>
    </source>
</evidence>
<dbReference type="PANTHER" id="PTHR14741">
    <property type="entry name" value="S-ADENOSYLMETHIONINE-DEPENDENT METHYLTRANSFERASE RELATED"/>
    <property type="match status" value="1"/>
</dbReference>
<dbReference type="KEGG" id="pyo:PY17X_0604000"/>
<gene>
    <name evidence="11" type="ORF">PY17X_0604000</name>
    <name evidence="10" type="ORF">PYYM_0603100</name>
</gene>
<evidence type="ECO:0000256" key="2">
    <source>
        <dbReference type="ARBA" id="ARBA00025783"/>
    </source>
</evidence>
<dbReference type="Proteomes" id="UP000072904">
    <property type="component" value="Chromosome 6"/>
</dbReference>
<evidence type="ECO:0000313" key="11">
    <source>
        <dbReference type="EMBL" id="VTZ75160.1"/>
    </source>
</evidence>
<reference evidence="11" key="4">
    <citation type="submission" date="2019-05" db="EMBL/GenBank/DDBJ databases">
        <authorList>
            <consortium name="Pathogen Informatics"/>
        </authorList>
    </citation>
    <scope>NUCLEOTIDE SEQUENCE</scope>
    <source>
        <strain evidence="11">17X</strain>
    </source>
</reference>
<dbReference type="SUPFAM" id="SSF53335">
    <property type="entry name" value="S-adenosyl-L-methionine-dependent methyltransferases"/>
    <property type="match status" value="1"/>
</dbReference>
<accession>A0A078KGM7</accession>
<dbReference type="RefSeq" id="XP_022813123.1">
    <property type="nucleotide sequence ID" value="XM_022955326.1"/>
</dbReference>
<dbReference type="OrthoDB" id="194443at2759"/>
<dbReference type="GO" id="GO:0005634">
    <property type="term" value="C:nucleus"/>
    <property type="evidence" value="ECO:0007669"/>
    <property type="project" value="TreeGrafter"/>
</dbReference>
<dbReference type="OMA" id="KYETYIY"/>
<evidence type="ECO:0000256" key="8">
    <source>
        <dbReference type="SAM" id="MobiDB-lite"/>
    </source>
</evidence>
<comment type="catalytic activity">
    <reaction evidence="3">
        <text>a 5'-end (N(2),N(7)-dimethyl 5'-triphosphoguanosine)-ribonucleoside in snoRNA + S-adenosyl-L-methionine = a 5'-end (N(2),N(2),N(7)-trimethyl 5'-triphosphoguanosine)-ribonucleoside in snoRNA + S-adenosyl-L-homocysteine + H(+)</text>
        <dbReference type="Rhea" id="RHEA:78507"/>
        <dbReference type="Rhea" id="RHEA-COMP:19088"/>
        <dbReference type="Rhea" id="RHEA-COMP:19090"/>
        <dbReference type="ChEBI" id="CHEBI:15378"/>
        <dbReference type="ChEBI" id="CHEBI:57856"/>
        <dbReference type="ChEBI" id="CHEBI:59789"/>
        <dbReference type="ChEBI" id="CHEBI:167623"/>
        <dbReference type="ChEBI" id="CHEBI:172880"/>
    </reaction>
    <physiologicalReaction direction="left-to-right" evidence="3">
        <dbReference type="Rhea" id="RHEA:78508"/>
    </physiologicalReaction>
</comment>
<dbReference type="GO" id="GO:0071164">
    <property type="term" value="F:RNA cap trimethylguanosine synthase activity"/>
    <property type="evidence" value="ECO:0007669"/>
    <property type="project" value="TreeGrafter"/>
</dbReference>
<keyword evidence="9" id="KW-0812">Transmembrane</keyword>
<proteinExistence type="inferred from homology"/>
<dbReference type="PANTHER" id="PTHR14741:SF32">
    <property type="entry name" value="TRIMETHYLGUANOSINE SYNTHASE"/>
    <property type="match status" value="1"/>
</dbReference>
<dbReference type="VEuPathDB" id="PlasmoDB:PYYM_0603100"/>